<dbReference type="EMBL" id="CP071796">
    <property type="protein sequence ID" value="QTD47241.1"/>
    <property type="molecule type" value="Genomic_DNA"/>
</dbReference>
<dbReference type="InterPro" id="IPR002716">
    <property type="entry name" value="PIN_dom"/>
</dbReference>
<name>A0A975CK08_9BURK</name>
<dbReference type="InterPro" id="IPR029060">
    <property type="entry name" value="PIN-like_dom_sf"/>
</dbReference>
<feature type="domain" description="PIN" evidence="1">
    <location>
        <begin position="14"/>
        <end position="123"/>
    </location>
</feature>
<evidence type="ECO:0000259" key="1">
    <source>
        <dbReference type="Pfam" id="PF13470"/>
    </source>
</evidence>
<dbReference type="Pfam" id="PF13470">
    <property type="entry name" value="PIN_3"/>
    <property type="match status" value="1"/>
</dbReference>
<dbReference type="PANTHER" id="PTHR34610">
    <property type="entry name" value="SSL7007 PROTEIN"/>
    <property type="match status" value="1"/>
</dbReference>
<protein>
    <submittedName>
        <fullName evidence="2">Toxin-antitoxin system toxin component, PIN family</fullName>
    </submittedName>
</protein>
<evidence type="ECO:0000313" key="2">
    <source>
        <dbReference type="EMBL" id="QTD47241.1"/>
    </source>
</evidence>
<dbReference type="PANTHER" id="PTHR34610:SF3">
    <property type="entry name" value="SSL7007 PROTEIN"/>
    <property type="match status" value="1"/>
</dbReference>
<reference evidence="2" key="1">
    <citation type="submission" date="2021-03" db="EMBL/GenBank/DDBJ databases">
        <title>Ottowia sp. 27C isolated from the cloaca of a Giant Asian pond turtle (Heosemys grandis).</title>
        <authorList>
            <person name="Spergser J."/>
            <person name="Busse H.-J."/>
        </authorList>
    </citation>
    <scope>NUCLEOTIDE SEQUENCE</scope>
    <source>
        <strain evidence="2">27C</strain>
    </source>
</reference>
<keyword evidence="3" id="KW-1185">Reference proteome</keyword>
<dbReference type="NCBIfam" id="TIGR00305">
    <property type="entry name" value="putative toxin-antitoxin system toxin component, PIN family"/>
    <property type="match status" value="1"/>
</dbReference>
<accession>A0A975CK08</accession>
<organism evidence="2 3">
    <name type="scientific">Ottowia testudinis</name>
    <dbReference type="NCBI Taxonomy" id="2816950"/>
    <lineage>
        <taxon>Bacteria</taxon>
        <taxon>Pseudomonadati</taxon>
        <taxon>Pseudomonadota</taxon>
        <taxon>Betaproteobacteria</taxon>
        <taxon>Burkholderiales</taxon>
        <taxon>Comamonadaceae</taxon>
        <taxon>Ottowia</taxon>
    </lineage>
</organism>
<dbReference type="AlphaFoldDB" id="A0A975CK08"/>
<dbReference type="Proteomes" id="UP000663903">
    <property type="component" value="Chromosome"/>
</dbReference>
<sequence length="145" mass="15330">MEDALSSAATPGAVVIDTNVALDLLVFGDPAVQALHAALRAGTLRWLSTADMRAELARVLHYPRIAPRLAAAGLHEGSVLAGFDALTVRVPAPPPCAARCRDPDDQPFIDLAVHCCATLLSKDACVLGLARHLAPLGVTVRRRWP</sequence>
<gene>
    <name evidence="2" type="ORF">J1M35_02720</name>
</gene>
<evidence type="ECO:0000313" key="3">
    <source>
        <dbReference type="Proteomes" id="UP000663903"/>
    </source>
</evidence>
<proteinExistence type="predicted"/>
<dbReference type="SUPFAM" id="SSF88723">
    <property type="entry name" value="PIN domain-like"/>
    <property type="match status" value="1"/>
</dbReference>
<dbReference type="InterPro" id="IPR002850">
    <property type="entry name" value="PIN_toxin-like"/>
</dbReference>
<dbReference type="KEGG" id="otd:J1M35_02720"/>